<dbReference type="EMBL" id="CAEZWU010000180">
    <property type="protein sequence ID" value="CAB4676242.1"/>
    <property type="molecule type" value="Genomic_DNA"/>
</dbReference>
<dbReference type="PANTHER" id="PTHR43377:SF1">
    <property type="entry name" value="BILIVERDIN REDUCTASE A"/>
    <property type="match status" value="1"/>
</dbReference>
<dbReference type="Gene3D" id="3.30.360.10">
    <property type="entry name" value="Dihydrodipicolinate Reductase, domain 2"/>
    <property type="match status" value="1"/>
</dbReference>
<feature type="domain" description="Gfo/Idh/MocA-like oxidoreductase N-terminal" evidence="1">
    <location>
        <begin position="7"/>
        <end position="101"/>
    </location>
</feature>
<protein>
    <submittedName>
        <fullName evidence="3">Unannotated protein</fullName>
    </submittedName>
</protein>
<dbReference type="Pfam" id="PF22725">
    <property type="entry name" value="GFO_IDH_MocA_C3"/>
    <property type="match status" value="1"/>
</dbReference>
<name>A0A6J6MQS1_9ZZZZ</name>
<evidence type="ECO:0000313" key="3">
    <source>
        <dbReference type="EMBL" id="CAB4676242.1"/>
    </source>
</evidence>
<dbReference type="Pfam" id="PF01408">
    <property type="entry name" value="GFO_IDH_MocA"/>
    <property type="match status" value="1"/>
</dbReference>
<dbReference type="AlphaFoldDB" id="A0A6J6MQS1"/>
<dbReference type="GO" id="GO:0000166">
    <property type="term" value="F:nucleotide binding"/>
    <property type="evidence" value="ECO:0007669"/>
    <property type="project" value="InterPro"/>
</dbReference>
<accession>A0A6J6MQS1</accession>
<dbReference type="InterPro" id="IPR000683">
    <property type="entry name" value="Gfo/Idh/MocA-like_OxRdtase_N"/>
</dbReference>
<dbReference type="SUPFAM" id="SSF55347">
    <property type="entry name" value="Glyceraldehyde-3-phosphate dehydrogenase-like, C-terminal domain"/>
    <property type="match status" value="1"/>
</dbReference>
<dbReference type="Gene3D" id="3.40.50.720">
    <property type="entry name" value="NAD(P)-binding Rossmann-like Domain"/>
    <property type="match status" value="1"/>
</dbReference>
<reference evidence="3" key="1">
    <citation type="submission" date="2020-05" db="EMBL/GenBank/DDBJ databases">
        <authorList>
            <person name="Chiriac C."/>
            <person name="Salcher M."/>
            <person name="Ghai R."/>
            <person name="Kavagutti S V."/>
        </authorList>
    </citation>
    <scope>NUCLEOTIDE SEQUENCE</scope>
</reference>
<dbReference type="SUPFAM" id="SSF51735">
    <property type="entry name" value="NAD(P)-binding Rossmann-fold domains"/>
    <property type="match status" value="1"/>
</dbReference>
<feature type="domain" description="GFO/IDH/MocA-like oxidoreductase" evidence="2">
    <location>
        <begin position="131"/>
        <end position="244"/>
    </location>
</feature>
<sequence length="312" mass="34856">MAQGSSVKIAVIGAGSIGSRHARLLRELHHEVVVVSSYVNNQPDVINYKSISDALKHDQFEYVVVASRTSQHKSDLKELCKAKFTGKVLIEKPLFASNEKIAKNKFGFAGVGYNLRFHPAITWLRDTLPQLGYVSSASFYIGQYLPTWRKNVRYQNSSSATIANGGGVLRDLSHELDLVQYLFGDWSHLTSTGGKFSNLEIETDDTFSILMQTRTCQAISIQLNYLDRIKQRMITINGDKGTIRIDLLSGLAQFNDTTQVFNADLDNTYLAEHRAMIAHDPKTICSIAEGLTVVKTIEAIEVAASKRKWIKR</sequence>
<dbReference type="PANTHER" id="PTHR43377">
    <property type="entry name" value="BILIVERDIN REDUCTASE A"/>
    <property type="match status" value="1"/>
</dbReference>
<dbReference type="InterPro" id="IPR055170">
    <property type="entry name" value="GFO_IDH_MocA-like_dom"/>
</dbReference>
<evidence type="ECO:0000259" key="2">
    <source>
        <dbReference type="Pfam" id="PF22725"/>
    </source>
</evidence>
<dbReference type="InterPro" id="IPR051450">
    <property type="entry name" value="Gfo/Idh/MocA_Oxidoreductases"/>
</dbReference>
<proteinExistence type="predicted"/>
<gene>
    <name evidence="3" type="ORF">UFOPK2292_01102</name>
</gene>
<organism evidence="3">
    <name type="scientific">freshwater metagenome</name>
    <dbReference type="NCBI Taxonomy" id="449393"/>
    <lineage>
        <taxon>unclassified sequences</taxon>
        <taxon>metagenomes</taxon>
        <taxon>ecological metagenomes</taxon>
    </lineage>
</organism>
<dbReference type="InterPro" id="IPR036291">
    <property type="entry name" value="NAD(P)-bd_dom_sf"/>
</dbReference>
<evidence type="ECO:0000259" key="1">
    <source>
        <dbReference type="Pfam" id="PF01408"/>
    </source>
</evidence>